<dbReference type="SUPFAM" id="SSF55961">
    <property type="entry name" value="Bet v1-like"/>
    <property type="match status" value="1"/>
</dbReference>
<dbReference type="InterPro" id="IPR019587">
    <property type="entry name" value="Polyketide_cyclase/dehydratase"/>
</dbReference>
<sequence length="130" mass="14564">MKIETLSVVIDAPADTVYHFVRDAHNLPRWVPFFTSVTATADADTWQAQTPDGPTEIQFAPSNSFGVLDHRIRFSSGAILSNPMRVIKNGNGCVLMFTLFQINNMSEAQLNEDVRLVEKDLKTIRQLIEA</sequence>
<evidence type="ECO:0000313" key="1">
    <source>
        <dbReference type="EMBL" id="MFC3155778.1"/>
    </source>
</evidence>
<dbReference type="InterPro" id="IPR023393">
    <property type="entry name" value="START-like_dom_sf"/>
</dbReference>
<accession>A0ABV7HPF3</accession>
<organism evidence="1 2">
    <name type="scientific">Gilvimarinus japonicus</name>
    <dbReference type="NCBI Taxonomy" id="1796469"/>
    <lineage>
        <taxon>Bacteria</taxon>
        <taxon>Pseudomonadati</taxon>
        <taxon>Pseudomonadota</taxon>
        <taxon>Gammaproteobacteria</taxon>
        <taxon>Cellvibrionales</taxon>
        <taxon>Cellvibrionaceae</taxon>
        <taxon>Gilvimarinus</taxon>
    </lineage>
</organism>
<dbReference type="RefSeq" id="WP_382416717.1">
    <property type="nucleotide sequence ID" value="NZ_AP031500.1"/>
</dbReference>
<proteinExistence type="predicted"/>
<reference evidence="2" key="1">
    <citation type="journal article" date="2019" name="Int. J. Syst. Evol. Microbiol.">
        <title>The Global Catalogue of Microorganisms (GCM) 10K type strain sequencing project: providing services to taxonomists for standard genome sequencing and annotation.</title>
        <authorList>
            <consortium name="The Broad Institute Genomics Platform"/>
            <consortium name="The Broad Institute Genome Sequencing Center for Infectious Disease"/>
            <person name="Wu L."/>
            <person name="Ma J."/>
        </authorList>
    </citation>
    <scope>NUCLEOTIDE SEQUENCE [LARGE SCALE GENOMIC DNA]</scope>
    <source>
        <strain evidence="2">KCTC 52141</strain>
    </source>
</reference>
<gene>
    <name evidence="1" type="ORF">ACFOEB_11255</name>
</gene>
<dbReference type="Gene3D" id="3.30.530.20">
    <property type="match status" value="1"/>
</dbReference>
<comment type="caution">
    <text evidence="1">The sequence shown here is derived from an EMBL/GenBank/DDBJ whole genome shotgun (WGS) entry which is preliminary data.</text>
</comment>
<dbReference type="Pfam" id="PF10604">
    <property type="entry name" value="Polyketide_cyc2"/>
    <property type="match status" value="1"/>
</dbReference>
<dbReference type="Proteomes" id="UP001595548">
    <property type="component" value="Unassembled WGS sequence"/>
</dbReference>
<keyword evidence="2" id="KW-1185">Reference proteome</keyword>
<evidence type="ECO:0000313" key="2">
    <source>
        <dbReference type="Proteomes" id="UP001595548"/>
    </source>
</evidence>
<name>A0ABV7HPF3_9GAMM</name>
<protein>
    <submittedName>
        <fullName evidence="1">SRPBCC family protein</fullName>
    </submittedName>
</protein>
<dbReference type="EMBL" id="JBHRTL010000007">
    <property type="protein sequence ID" value="MFC3155778.1"/>
    <property type="molecule type" value="Genomic_DNA"/>
</dbReference>